<comment type="function">
    <text evidence="7 8">Plays a role in the regulation of phosphate uptake.</text>
</comment>
<dbReference type="NCBIfam" id="TIGR02135">
    <property type="entry name" value="phoU_full"/>
    <property type="match status" value="1"/>
</dbReference>
<organism evidence="10 11">
    <name type="scientific">Hoeflea olei</name>
    <dbReference type="NCBI Taxonomy" id="1480615"/>
    <lineage>
        <taxon>Bacteria</taxon>
        <taxon>Pseudomonadati</taxon>
        <taxon>Pseudomonadota</taxon>
        <taxon>Alphaproteobacteria</taxon>
        <taxon>Hyphomicrobiales</taxon>
        <taxon>Rhizobiaceae</taxon>
        <taxon>Hoeflea</taxon>
    </lineage>
</organism>
<dbReference type="RefSeq" id="WP_066182565.1">
    <property type="nucleotide sequence ID" value="NZ_LQZT01000042.1"/>
</dbReference>
<dbReference type="GO" id="GO:0030643">
    <property type="term" value="P:intracellular phosphate ion homeostasis"/>
    <property type="evidence" value="ECO:0007669"/>
    <property type="project" value="InterPro"/>
</dbReference>
<dbReference type="PANTHER" id="PTHR42930:SF3">
    <property type="entry name" value="PHOSPHATE-SPECIFIC TRANSPORT SYSTEM ACCESSORY PROTEIN PHOU"/>
    <property type="match status" value="1"/>
</dbReference>
<keyword evidence="5 8" id="KW-0963">Cytoplasm</keyword>
<dbReference type="Pfam" id="PF01895">
    <property type="entry name" value="PhoU"/>
    <property type="match status" value="2"/>
</dbReference>
<dbReference type="GO" id="GO:0006817">
    <property type="term" value="P:phosphate ion transport"/>
    <property type="evidence" value="ECO:0007669"/>
    <property type="project" value="UniProtKB-KW"/>
</dbReference>
<evidence type="ECO:0000256" key="8">
    <source>
        <dbReference type="PIRNR" id="PIRNR003107"/>
    </source>
</evidence>
<dbReference type="InterPro" id="IPR028366">
    <property type="entry name" value="PhoU"/>
</dbReference>
<evidence type="ECO:0000256" key="7">
    <source>
        <dbReference type="ARBA" id="ARBA00056181"/>
    </source>
</evidence>
<dbReference type="EMBL" id="LQZT01000042">
    <property type="protein sequence ID" value="OCW56414.1"/>
    <property type="molecule type" value="Genomic_DNA"/>
</dbReference>
<proteinExistence type="inferred from homology"/>
<evidence type="ECO:0000256" key="1">
    <source>
        <dbReference type="ARBA" id="ARBA00004496"/>
    </source>
</evidence>
<dbReference type="OrthoDB" id="9814256at2"/>
<evidence type="ECO:0000313" key="10">
    <source>
        <dbReference type="EMBL" id="OCW56414.1"/>
    </source>
</evidence>
<dbReference type="GO" id="GO:0005737">
    <property type="term" value="C:cytoplasm"/>
    <property type="evidence" value="ECO:0007669"/>
    <property type="project" value="UniProtKB-SubCell"/>
</dbReference>
<dbReference type="PIRSF" id="PIRSF003107">
    <property type="entry name" value="PhoU"/>
    <property type="match status" value="1"/>
</dbReference>
<evidence type="ECO:0000256" key="2">
    <source>
        <dbReference type="ARBA" id="ARBA00008107"/>
    </source>
</evidence>
<sequence length="240" mass="26530">MPEAHTVTSYDDELRFLVRRLSEMGGIAERMVADAVAALVNADTASAQRVISEDLLLDNGEREVYDKAVIIIAKRQPMASDLREIIGSIRIASDLERVGDLGKNIAKRVIAVHTMAQPRKLVRGLEHLAELALTQLKEVLDAFATRSPTLANSIRERDEEIDAIYTSLFRELLTYMMEDPRNITACTHLLFCAKNIERIGDHATNIAETVYYVATGEQLAAERPKDDETASMIAPPPGAA</sequence>
<dbReference type="SUPFAM" id="SSF109755">
    <property type="entry name" value="PhoU-like"/>
    <property type="match status" value="1"/>
</dbReference>
<evidence type="ECO:0000256" key="3">
    <source>
        <dbReference type="ARBA" id="ARBA00011738"/>
    </source>
</evidence>
<dbReference type="FunFam" id="1.20.58.220:FF:000004">
    <property type="entry name" value="Phosphate-specific transport system accessory protein PhoU"/>
    <property type="match status" value="1"/>
</dbReference>
<dbReference type="InterPro" id="IPR038078">
    <property type="entry name" value="PhoU-like_sf"/>
</dbReference>
<dbReference type="GO" id="GO:0045936">
    <property type="term" value="P:negative regulation of phosphate metabolic process"/>
    <property type="evidence" value="ECO:0007669"/>
    <property type="project" value="InterPro"/>
</dbReference>
<feature type="domain" description="PhoU" evidence="9">
    <location>
        <begin position="125"/>
        <end position="210"/>
    </location>
</feature>
<protein>
    <recommendedName>
        <fullName evidence="8">Phosphate-specific transport system accessory protein PhoU</fullName>
    </recommendedName>
</protein>
<evidence type="ECO:0000256" key="5">
    <source>
        <dbReference type="ARBA" id="ARBA00022490"/>
    </source>
</evidence>
<keyword evidence="6 8" id="KW-0592">Phosphate transport</keyword>
<evidence type="ECO:0000256" key="4">
    <source>
        <dbReference type="ARBA" id="ARBA00022448"/>
    </source>
</evidence>
<comment type="subcellular location">
    <subcellularLocation>
        <location evidence="1 8">Cytoplasm</location>
    </subcellularLocation>
</comment>
<dbReference type="STRING" id="1480615.AWJ14_20255"/>
<name>A0A1C1YSE4_9HYPH</name>
<evidence type="ECO:0000256" key="6">
    <source>
        <dbReference type="ARBA" id="ARBA00022592"/>
    </source>
</evidence>
<gene>
    <name evidence="10" type="ORF">AWJ14_20255</name>
</gene>
<comment type="similarity">
    <text evidence="2 8">Belongs to the PhoU family.</text>
</comment>
<accession>A0A1C1YSE4</accession>
<feature type="domain" description="PhoU" evidence="9">
    <location>
        <begin position="21"/>
        <end position="109"/>
    </location>
</feature>
<evidence type="ECO:0000313" key="11">
    <source>
        <dbReference type="Proteomes" id="UP000094795"/>
    </source>
</evidence>
<dbReference type="InterPro" id="IPR026022">
    <property type="entry name" value="PhoU_dom"/>
</dbReference>
<dbReference type="Gene3D" id="1.20.58.220">
    <property type="entry name" value="Phosphate transport system protein phou homolog 2, domain 2"/>
    <property type="match status" value="2"/>
</dbReference>
<dbReference type="AlphaFoldDB" id="A0A1C1YSE4"/>
<comment type="caution">
    <text evidence="10">The sequence shown here is derived from an EMBL/GenBank/DDBJ whole genome shotgun (WGS) entry which is preliminary data.</text>
</comment>
<evidence type="ECO:0000259" key="9">
    <source>
        <dbReference type="Pfam" id="PF01895"/>
    </source>
</evidence>
<keyword evidence="4 8" id="KW-0813">Transport</keyword>
<comment type="subunit">
    <text evidence="3 8">Homodimer.</text>
</comment>
<reference evidence="10 11" key="1">
    <citation type="submission" date="2015-12" db="EMBL/GenBank/DDBJ databases">
        <authorList>
            <person name="Shamseldin A."/>
            <person name="Moawad H."/>
            <person name="Abd El-Rahim W.M."/>
            <person name="Sadowsky M.J."/>
        </authorList>
    </citation>
    <scope>NUCLEOTIDE SEQUENCE [LARGE SCALE GENOMIC DNA]</scope>
    <source>
        <strain evidence="10 11">JC234</strain>
    </source>
</reference>
<dbReference type="PANTHER" id="PTHR42930">
    <property type="entry name" value="PHOSPHATE-SPECIFIC TRANSPORT SYSTEM ACCESSORY PROTEIN PHOU"/>
    <property type="match status" value="1"/>
</dbReference>
<dbReference type="Proteomes" id="UP000094795">
    <property type="component" value="Unassembled WGS sequence"/>
</dbReference>
<keyword evidence="11" id="KW-1185">Reference proteome</keyword>